<organism evidence="2 3">
    <name type="scientific">Streptomyces telluris</name>
    <dbReference type="NCBI Taxonomy" id="2720021"/>
    <lineage>
        <taxon>Bacteria</taxon>
        <taxon>Bacillati</taxon>
        <taxon>Actinomycetota</taxon>
        <taxon>Actinomycetes</taxon>
        <taxon>Kitasatosporales</taxon>
        <taxon>Streptomycetaceae</taxon>
        <taxon>Streptomyces</taxon>
    </lineage>
</organism>
<protein>
    <recommendedName>
        <fullName evidence="4">WXG100 family type VII secretion target</fullName>
    </recommendedName>
</protein>
<evidence type="ECO:0000313" key="3">
    <source>
        <dbReference type="Proteomes" id="UP001142374"/>
    </source>
</evidence>
<dbReference type="Gene3D" id="1.10.287.1060">
    <property type="entry name" value="ESAT-6-like"/>
    <property type="match status" value="1"/>
</dbReference>
<evidence type="ECO:0000256" key="1">
    <source>
        <dbReference type="SAM" id="MobiDB-lite"/>
    </source>
</evidence>
<keyword evidence="3" id="KW-1185">Reference proteome</keyword>
<feature type="compositionally biased region" description="Low complexity" evidence="1">
    <location>
        <begin position="109"/>
        <end position="123"/>
    </location>
</feature>
<feature type="region of interest" description="Disordered" evidence="1">
    <location>
        <begin position="109"/>
        <end position="135"/>
    </location>
</feature>
<dbReference type="EMBL" id="JANIID010000009">
    <property type="protein sequence ID" value="MCQ8770603.1"/>
    <property type="molecule type" value="Genomic_DNA"/>
</dbReference>
<comment type="caution">
    <text evidence="2">The sequence shown here is derived from an EMBL/GenBank/DDBJ whole genome shotgun (WGS) entry which is preliminary data.</text>
</comment>
<proteinExistence type="predicted"/>
<sequence length="135" mass="13557">MGGGPGGGDGKILDIKTADLKSAAPVFSEHSGKLREALSELTTTLDGLGAPWGADDQGRAFGESYKPARAKVEDATKILVAGLASIHEAMADMSDGHVENDKLIAGMFSKKGVQGSQGSQGSQGDQGGGSGKAGK</sequence>
<accession>A0A9X2LG89</accession>
<dbReference type="SUPFAM" id="SSF140453">
    <property type="entry name" value="EsxAB dimer-like"/>
    <property type="match status" value="1"/>
</dbReference>
<evidence type="ECO:0008006" key="4">
    <source>
        <dbReference type="Google" id="ProtNLM"/>
    </source>
</evidence>
<name>A0A9X2LG89_9ACTN</name>
<reference evidence="2" key="1">
    <citation type="submission" date="2022-06" db="EMBL/GenBank/DDBJ databases">
        <title>WGS of actinobacteria.</title>
        <authorList>
            <person name="Thawai C."/>
        </authorList>
    </citation>
    <scope>NUCLEOTIDE SEQUENCE</scope>
    <source>
        <strain evidence="2">AA8</strain>
    </source>
</reference>
<feature type="compositionally biased region" description="Gly residues" evidence="1">
    <location>
        <begin position="124"/>
        <end position="135"/>
    </location>
</feature>
<dbReference type="Proteomes" id="UP001142374">
    <property type="component" value="Unassembled WGS sequence"/>
</dbReference>
<gene>
    <name evidence="2" type="ORF">NQU55_12565</name>
</gene>
<dbReference type="InterPro" id="IPR036689">
    <property type="entry name" value="ESAT-6-like_sf"/>
</dbReference>
<dbReference type="AlphaFoldDB" id="A0A9X2LG89"/>
<evidence type="ECO:0000313" key="2">
    <source>
        <dbReference type="EMBL" id="MCQ8770603.1"/>
    </source>
</evidence>